<keyword evidence="3" id="KW-1185">Reference proteome</keyword>
<evidence type="ECO:0000313" key="2">
    <source>
        <dbReference type="EMBL" id="EOB06600.1"/>
    </source>
</evidence>
<feature type="compositionally biased region" description="Polar residues" evidence="1">
    <location>
        <begin position="190"/>
        <end position="201"/>
    </location>
</feature>
<sequence>MLNTETITALTSSDVNSASYWRIFAFTEEGQVITWELQQRTNSSSAKPAEDLCGDAFDMVVKPHLASVFPEGSAGLHQTAGHDGSRSSLYIQQVTGSADGKDKRRGNGEKEGFVRCWETPWHPVRELCKTVSIRNYFSAIGVEEGKWRTKENTVSFSPERCYAAGYIADSAVRFSARGDTGTSPDGDAFSKQSDPSCSAHTHCSSRVRSTEGWEESSAVQLEGVGLLVIFKTTWRSLYLARANDTLGPSCCFAEAHGCSSGEICGIVCPRGRRKHMNAPCLPFRHTQVLANLNKTAAKLLLPNQYTNIQAYGNLENLSADSRSLHQAHNLNYCLARKASGAYVLVNTLSTPPSKAHLFRKRSTWEEWSYSEQRLHQPSVTLILVENAARLQASYRRCCPRYTAAGFSTLSNTAAVRLVRLSCKHREMGNMEDHTLSLLLHALLLIKDCCLEGLLFAEEPCKQQADVMLSVAVAATGSQPVKVF</sequence>
<evidence type="ECO:0000256" key="1">
    <source>
        <dbReference type="SAM" id="MobiDB-lite"/>
    </source>
</evidence>
<accession>R0LXQ4</accession>
<proteinExistence type="predicted"/>
<dbReference type="Proteomes" id="UP000296049">
    <property type="component" value="Unassembled WGS sequence"/>
</dbReference>
<reference evidence="3" key="1">
    <citation type="journal article" date="2013" name="Nat. Genet.">
        <title>The duck genome and transcriptome provide insight into an avian influenza virus reservoir species.</title>
        <authorList>
            <person name="Huang Y."/>
            <person name="Li Y."/>
            <person name="Burt D.W."/>
            <person name="Chen H."/>
            <person name="Zhang Y."/>
            <person name="Qian W."/>
            <person name="Kim H."/>
            <person name="Gan S."/>
            <person name="Zhao Y."/>
            <person name="Li J."/>
            <person name="Yi K."/>
            <person name="Feng H."/>
            <person name="Zhu P."/>
            <person name="Li B."/>
            <person name="Liu Q."/>
            <person name="Fairley S."/>
            <person name="Magor K.E."/>
            <person name="Du Z."/>
            <person name="Hu X."/>
            <person name="Goodman L."/>
            <person name="Tafer H."/>
            <person name="Vignal A."/>
            <person name="Lee T."/>
            <person name="Kim K.W."/>
            <person name="Sheng Z."/>
            <person name="An Y."/>
            <person name="Searle S."/>
            <person name="Herrero J."/>
            <person name="Groenen M.A."/>
            <person name="Crooijmans R.P."/>
            <person name="Faraut T."/>
            <person name="Cai Q."/>
            <person name="Webster R.G."/>
            <person name="Aldridge J.R."/>
            <person name="Warren W.C."/>
            <person name="Bartschat S."/>
            <person name="Kehr S."/>
            <person name="Marz M."/>
            <person name="Stadler P.F."/>
            <person name="Smith J."/>
            <person name="Kraus R.H."/>
            <person name="Zhao Y."/>
            <person name="Ren L."/>
            <person name="Fei J."/>
            <person name="Morisson M."/>
            <person name="Kaiser P."/>
            <person name="Griffin D.K."/>
            <person name="Rao M."/>
            <person name="Pitel F."/>
            <person name="Wang J."/>
            <person name="Li N."/>
        </authorList>
    </citation>
    <scope>NUCLEOTIDE SEQUENCE [LARGE SCALE GENOMIC DNA]</scope>
</reference>
<organism evidence="2 3">
    <name type="scientific">Anas platyrhynchos</name>
    <name type="common">Mallard</name>
    <name type="synonym">Anas boschas</name>
    <dbReference type="NCBI Taxonomy" id="8839"/>
    <lineage>
        <taxon>Eukaryota</taxon>
        <taxon>Metazoa</taxon>
        <taxon>Chordata</taxon>
        <taxon>Craniata</taxon>
        <taxon>Vertebrata</taxon>
        <taxon>Euteleostomi</taxon>
        <taxon>Archelosauria</taxon>
        <taxon>Archosauria</taxon>
        <taxon>Dinosauria</taxon>
        <taxon>Saurischia</taxon>
        <taxon>Theropoda</taxon>
        <taxon>Coelurosauria</taxon>
        <taxon>Aves</taxon>
        <taxon>Neognathae</taxon>
        <taxon>Galloanserae</taxon>
        <taxon>Anseriformes</taxon>
        <taxon>Anatidae</taxon>
        <taxon>Anatinae</taxon>
        <taxon>Anas</taxon>
    </lineage>
</organism>
<dbReference type="EMBL" id="KB742594">
    <property type="protein sequence ID" value="EOB06600.1"/>
    <property type="molecule type" value="Genomic_DNA"/>
</dbReference>
<evidence type="ECO:0000313" key="3">
    <source>
        <dbReference type="Proteomes" id="UP000296049"/>
    </source>
</evidence>
<name>R0LXQ4_ANAPL</name>
<gene>
    <name evidence="2" type="ORF">Anapl_09387</name>
</gene>
<dbReference type="AlphaFoldDB" id="R0LXQ4"/>
<protein>
    <submittedName>
        <fullName evidence="2">Uncharacterized protein</fullName>
    </submittedName>
</protein>
<feature type="region of interest" description="Disordered" evidence="1">
    <location>
        <begin position="178"/>
        <end position="201"/>
    </location>
</feature>